<comment type="caution">
    <text evidence="1">The sequence shown here is derived from an EMBL/GenBank/DDBJ whole genome shotgun (WGS) entry which is preliminary data.</text>
</comment>
<protein>
    <submittedName>
        <fullName evidence="1">Auxilin-like protein</fullName>
    </submittedName>
</protein>
<dbReference type="AlphaFoldDB" id="A0A2K3PS25"/>
<gene>
    <name evidence="1" type="ORF">L195_g014831</name>
</gene>
<sequence>MGSGRVSFIMYRIMIPLFLKDEVRPVCRKACLDTFGEHAAHCRDLLGFKYRHDLVRDMLFDIFRRARISLKKEAPRNFLIDPQEGKSTLQHADVLVFGWMRGKHACVDLIGGGDFTMGRETLKAL</sequence>
<dbReference type="Proteomes" id="UP000236291">
    <property type="component" value="Unassembled WGS sequence"/>
</dbReference>
<evidence type="ECO:0000313" key="2">
    <source>
        <dbReference type="Proteomes" id="UP000236291"/>
    </source>
</evidence>
<reference evidence="1 2" key="1">
    <citation type="journal article" date="2014" name="Am. J. Bot.">
        <title>Genome assembly and annotation for red clover (Trifolium pratense; Fabaceae).</title>
        <authorList>
            <person name="Istvanek J."/>
            <person name="Jaros M."/>
            <person name="Krenek A."/>
            <person name="Repkova J."/>
        </authorList>
    </citation>
    <scope>NUCLEOTIDE SEQUENCE [LARGE SCALE GENOMIC DNA]</scope>
    <source>
        <strain evidence="2">cv. Tatra</strain>
        <tissue evidence="1">Young leaves</tissue>
    </source>
</reference>
<accession>A0A2K3PS25</accession>
<organism evidence="1 2">
    <name type="scientific">Trifolium pratense</name>
    <name type="common">Red clover</name>
    <dbReference type="NCBI Taxonomy" id="57577"/>
    <lineage>
        <taxon>Eukaryota</taxon>
        <taxon>Viridiplantae</taxon>
        <taxon>Streptophyta</taxon>
        <taxon>Embryophyta</taxon>
        <taxon>Tracheophyta</taxon>
        <taxon>Spermatophyta</taxon>
        <taxon>Magnoliopsida</taxon>
        <taxon>eudicotyledons</taxon>
        <taxon>Gunneridae</taxon>
        <taxon>Pentapetalae</taxon>
        <taxon>rosids</taxon>
        <taxon>fabids</taxon>
        <taxon>Fabales</taxon>
        <taxon>Fabaceae</taxon>
        <taxon>Papilionoideae</taxon>
        <taxon>50 kb inversion clade</taxon>
        <taxon>NPAAA clade</taxon>
        <taxon>Hologalegina</taxon>
        <taxon>IRL clade</taxon>
        <taxon>Trifolieae</taxon>
        <taxon>Trifolium</taxon>
    </lineage>
</organism>
<dbReference type="PANTHER" id="PTHR48462">
    <property type="entry name" value="PROTEIN, PUTATIVE-RELATED"/>
    <property type="match status" value="1"/>
</dbReference>
<proteinExistence type="predicted"/>
<dbReference type="PANTHER" id="PTHR48462:SF1">
    <property type="entry name" value="PROTEIN, PUTATIVE-RELATED"/>
    <property type="match status" value="1"/>
</dbReference>
<evidence type="ECO:0000313" key="1">
    <source>
        <dbReference type="EMBL" id="PNY18074.1"/>
    </source>
</evidence>
<dbReference type="EMBL" id="ASHM01009927">
    <property type="protein sequence ID" value="PNY18074.1"/>
    <property type="molecule type" value="Genomic_DNA"/>
</dbReference>
<name>A0A2K3PS25_TRIPR</name>
<reference evidence="1 2" key="2">
    <citation type="journal article" date="2017" name="Front. Plant Sci.">
        <title>Gene Classification and Mining of Molecular Markers Useful in Red Clover (Trifolium pratense) Breeding.</title>
        <authorList>
            <person name="Istvanek J."/>
            <person name="Dluhosova J."/>
            <person name="Dluhos P."/>
            <person name="Patkova L."/>
            <person name="Nedelnik J."/>
            <person name="Repkova J."/>
        </authorList>
    </citation>
    <scope>NUCLEOTIDE SEQUENCE [LARGE SCALE GENOMIC DNA]</scope>
    <source>
        <strain evidence="2">cv. Tatra</strain>
        <tissue evidence="1">Young leaves</tissue>
    </source>
</reference>